<feature type="non-terminal residue" evidence="2">
    <location>
        <position position="1"/>
    </location>
</feature>
<name>A0A1R3KCR3_COCAP</name>
<proteinExistence type="predicted"/>
<dbReference type="Gramene" id="OMP04880">
    <property type="protein sequence ID" value="OMP04880"/>
    <property type="gene ID" value="CCACVL1_02113"/>
</dbReference>
<gene>
    <name evidence="2" type="ORF">CCACVL1_02113</name>
</gene>
<evidence type="ECO:0000313" key="2">
    <source>
        <dbReference type="EMBL" id="OMP04880.1"/>
    </source>
</evidence>
<organism evidence="2 3">
    <name type="scientific">Corchorus capsularis</name>
    <name type="common">Jute</name>
    <dbReference type="NCBI Taxonomy" id="210143"/>
    <lineage>
        <taxon>Eukaryota</taxon>
        <taxon>Viridiplantae</taxon>
        <taxon>Streptophyta</taxon>
        <taxon>Embryophyta</taxon>
        <taxon>Tracheophyta</taxon>
        <taxon>Spermatophyta</taxon>
        <taxon>Magnoliopsida</taxon>
        <taxon>eudicotyledons</taxon>
        <taxon>Gunneridae</taxon>
        <taxon>Pentapetalae</taxon>
        <taxon>rosids</taxon>
        <taxon>malvids</taxon>
        <taxon>Malvales</taxon>
        <taxon>Malvaceae</taxon>
        <taxon>Grewioideae</taxon>
        <taxon>Apeibeae</taxon>
        <taxon>Corchorus</taxon>
    </lineage>
</organism>
<dbReference type="Proteomes" id="UP000188268">
    <property type="component" value="Unassembled WGS sequence"/>
</dbReference>
<dbReference type="AlphaFoldDB" id="A0A1R3KCR3"/>
<dbReference type="EMBL" id="AWWV01005569">
    <property type="protein sequence ID" value="OMP04880.1"/>
    <property type="molecule type" value="Genomic_DNA"/>
</dbReference>
<feature type="transmembrane region" description="Helical" evidence="1">
    <location>
        <begin position="6"/>
        <end position="26"/>
    </location>
</feature>
<keyword evidence="3" id="KW-1185">Reference proteome</keyword>
<reference evidence="2 3" key="1">
    <citation type="submission" date="2013-09" db="EMBL/GenBank/DDBJ databases">
        <title>Corchorus capsularis genome sequencing.</title>
        <authorList>
            <person name="Alam M."/>
            <person name="Haque M.S."/>
            <person name="Islam M.S."/>
            <person name="Emdad E.M."/>
            <person name="Islam M.M."/>
            <person name="Ahmed B."/>
            <person name="Halim A."/>
            <person name="Hossen Q.M.M."/>
            <person name="Hossain M.Z."/>
            <person name="Ahmed R."/>
            <person name="Khan M.M."/>
            <person name="Islam R."/>
            <person name="Rashid M.M."/>
            <person name="Khan S.A."/>
            <person name="Rahman M.S."/>
            <person name="Alam M."/>
        </authorList>
    </citation>
    <scope>NUCLEOTIDE SEQUENCE [LARGE SCALE GENOMIC DNA]</scope>
    <source>
        <strain evidence="3">cv. CVL-1</strain>
        <tissue evidence="2">Whole seedling</tissue>
    </source>
</reference>
<accession>A0A1R3KCR3</accession>
<evidence type="ECO:0000313" key="3">
    <source>
        <dbReference type="Proteomes" id="UP000188268"/>
    </source>
</evidence>
<protein>
    <submittedName>
        <fullName evidence="2">Uncharacterized protein</fullName>
    </submittedName>
</protein>
<comment type="caution">
    <text evidence="2">The sequence shown here is derived from an EMBL/GenBank/DDBJ whole genome shotgun (WGS) entry which is preliminary data.</text>
</comment>
<keyword evidence="1" id="KW-0472">Membrane</keyword>
<sequence length="27" mass="2942">VGHPLVVVVCHVGLFANFVCFSSFLLH</sequence>
<keyword evidence="1" id="KW-1133">Transmembrane helix</keyword>
<evidence type="ECO:0000256" key="1">
    <source>
        <dbReference type="SAM" id="Phobius"/>
    </source>
</evidence>
<keyword evidence="1" id="KW-0812">Transmembrane</keyword>